<evidence type="ECO:0000256" key="4">
    <source>
        <dbReference type="SAM" id="Phobius"/>
    </source>
</evidence>
<feature type="transmembrane region" description="Helical" evidence="4">
    <location>
        <begin position="920"/>
        <end position="939"/>
    </location>
</feature>
<dbReference type="PANTHER" id="PTHR43298">
    <property type="entry name" value="MULTIDRUG RESISTANCE PROTEIN NORM-RELATED"/>
    <property type="match status" value="1"/>
</dbReference>
<feature type="region of interest" description="Disordered" evidence="3">
    <location>
        <begin position="996"/>
        <end position="1037"/>
    </location>
</feature>
<feature type="transmembrane region" description="Helical" evidence="4">
    <location>
        <begin position="690"/>
        <end position="711"/>
    </location>
</feature>
<feature type="region of interest" description="Disordered" evidence="3">
    <location>
        <begin position="1061"/>
        <end position="1198"/>
    </location>
</feature>
<feature type="transmembrane region" description="Helical" evidence="4">
    <location>
        <begin position="848"/>
        <end position="866"/>
    </location>
</feature>
<gene>
    <name evidence="5" type="ORF">OAUR00152_LOCUS35286</name>
</gene>
<dbReference type="InterPro" id="IPR050222">
    <property type="entry name" value="MATE_MdtK"/>
</dbReference>
<protein>
    <recommendedName>
        <fullName evidence="6">Multidrug and toxin extrusion protein</fullName>
    </recommendedName>
</protein>
<feature type="compositionally biased region" description="Basic and acidic residues" evidence="3">
    <location>
        <begin position="1085"/>
        <end position="1094"/>
    </location>
</feature>
<feature type="compositionally biased region" description="Basic and acidic residues" evidence="3">
    <location>
        <begin position="1006"/>
        <end position="1023"/>
    </location>
</feature>
<proteinExistence type="inferred from homology"/>
<reference evidence="5" key="1">
    <citation type="submission" date="2021-01" db="EMBL/GenBank/DDBJ databases">
        <authorList>
            <person name="Corre E."/>
            <person name="Pelletier E."/>
            <person name="Niang G."/>
            <person name="Scheremetjew M."/>
            <person name="Finn R."/>
            <person name="Kale V."/>
            <person name="Holt S."/>
            <person name="Cochrane G."/>
            <person name="Meng A."/>
            <person name="Brown T."/>
            <person name="Cohen L."/>
        </authorList>
    </citation>
    <scope>NUCLEOTIDE SEQUENCE</scope>
    <source>
        <strain evidence="5">Isolate 1302-5</strain>
    </source>
</reference>
<evidence type="ECO:0000256" key="3">
    <source>
        <dbReference type="SAM" id="MobiDB-lite"/>
    </source>
</evidence>
<name>A0A7S4JX28_9STRA</name>
<dbReference type="PANTHER" id="PTHR43298:SF2">
    <property type="entry name" value="FMN_FAD EXPORTER YEEO-RELATED"/>
    <property type="match status" value="1"/>
</dbReference>
<dbReference type="EMBL" id="HBKQ01051168">
    <property type="protein sequence ID" value="CAE2276744.1"/>
    <property type="molecule type" value="Transcribed_RNA"/>
</dbReference>
<dbReference type="InterPro" id="IPR002528">
    <property type="entry name" value="MATE_fam"/>
</dbReference>
<dbReference type="AlphaFoldDB" id="A0A7S4JX28"/>
<feature type="transmembrane region" description="Helical" evidence="4">
    <location>
        <begin position="951"/>
        <end position="971"/>
    </location>
</feature>
<keyword evidence="4" id="KW-0472">Membrane</keyword>
<comment type="similarity">
    <text evidence="1">Belongs to the multi antimicrobial extrusion (MATE) (TC 2.A.66.1) family.</text>
</comment>
<keyword evidence="2" id="KW-0813">Transport</keyword>
<feature type="compositionally biased region" description="Basic and acidic residues" evidence="3">
    <location>
        <begin position="1154"/>
        <end position="1172"/>
    </location>
</feature>
<feature type="region of interest" description="Disordered" evidence="3">
    <location>
        <begin position="367"/>
        <end position="387"/>
    </location>
</feature>
<feature type="transmembrane region" description="Helical" evidence="4">
    <location>
        <begin position="662"/>
        <end position="683"/>
    </location>
</feature>
<feature type="transmembrane region" description="Helical" evidence="4">
    <location>
        <begin position="801"/>
        <end position="827"/>
    </location>
</feature>
<evidence type="ECO:0000256" key="1">
    <source>
        <dbReference type="ARBA" id="ARBA00010199"/>
    </source>
</evidence>
<dbReference type="Pfam" id="PF01554">
    <property type="entry name" value="MatE"/>
    <property type="match status" value="2"/>
</dbReference>
<feature type="transmembrane region" description="Helical" evidence="4">
    <location>
        <begin position="717"/>
        <end position="741"/>
    </location>
</feature>
<evidence type="ECO:0000313" key="5">
    <source>
        <dbReference type="EMBL" id="CAE2276744.1"/>
    </source>
</evidence>
<evidence type="ECO:0000256" key="2">
    <source>
        <dbReference type="ARBA" id="ARBA00022448"/>
    </source>
</evidence>
<feature type="transmembrane region" description="Helical" evidence="4">
    <location>
        <begin position="25"/>
        <end position="46"/>
    </location>
</feature>
<sequence length="1198" mass="132411">MANNYEYGGGRRTYGNQANGDPGPWLSWLTTAYAVFVILAVVPLVIMTRKIKKARKARKRTKGIMDHPVGGDTESPSHCYESHLREKHASGGLEHRGCRQQPLSCMVEVVNVGEHNVIMPEFDGTFDAVVINLEASAACTACTCARPPDEVAISVKGIDNMHVIDKVPSEIIVSLSPFESKSLLKKKPKKALVRKIQKEMFSFQKLMTKKRDNNMSGYTVGTSTGEERSFEADGLTQGCFGCTYSVIESEYEDEDEEEDLEEGCCGCISIVIDGDEPVGTECAKNSSEDGLEYQKHEEITNFDDYDWKELPATAKDAAEKLGYTQSIWDSSGHSACDNMDWAELTLEQQAAASILGYSQEIWDNDGESHQAGHIAGTEGDKGDTSNDQISYLKYEDEDRCSRDIHAKSQTENELNLAQPAPGDIKQSDLNEPSEEWDDEEEEGFYDDYDWNELSAKVQDAARVLGYNQRIWDDGGKALSEEKDWNELTEAEQNAAMTLGYNSIMWDREDSYGMAHQNSINANRGWRATFKTVARIDKESQKLMRIAVPATFETMGDSITYAVVMAMISKNLGSSSLVAFVLVEACLSVFEALYEGLEEAQEACVSHCIGLGDFFMAGQYTRLAATIFALVTVPIFTTLIIFVDEIFLLLDLDENIAEAVSSISPIMALSHLIHGSLAGPICTLMGCDGKLVQIAVIDTIFNILHVATIAAVTMYFKAGLLCVAWAELLSTAAYTIFILYFFNRNMWLRRYKKGLKWRSMKNKKLVARFTKMATPLTFGAFLSTGEWNVLAFFAASIGAEEVAAWSVLGAIWDLFGCLSEGIGSAAIIRIGFHLGKANPYMAKISAYKSILIVFFWSSYISVLFFGLQDQIISFFTDDAYLASVLAPCIGYIGIGNITLSLGLQAWYIITGQSRTKIATAIYFLCIWCVSLPLAGHFVFANHYGVQSLASSITIGFSTAASALLLVVFTTNWTKLSMHIISKTKLLSSFRSQNDMEDGDYVAPENANQRKEASSGRRKAEDKDVVVTNESNQQPFSEGKKIRFAEASMAKAIVEVHMQKRASARISSSRSQSHKSYRSDSALPRSSTHEEERSRSAELSVSRSRKSDSALHGKAKPNRARDPRAGRAASAQNKQSLKPGMGKTLANGSQKRRNIHNCEKTPASRETRKSDKSRSSRVTITRTQGIKEKRGSHKGTMATT</sequence>
<feature type="transmembrane region" description="Helical" evidence="4">
    <location>
        <begin position="878"/>
        <end position="908"/>
    </location>
</feature>
<dbReference type="GO" id="GO:0005886">
    <property type="term" value="C:plasma membrane"/>
    <property type="evidence" value="ECO:0007669"/>
    <property type="project" value="TreeGrafter"/>
</dbReference>
<accession>A0A7S4JX28</accession>
<keyword evidence="4" id="KW-1133">Transmembrane helix</keyword>
<organism evidence="5">
    <name type="scientific">Odontella aurita</name>
    <dbReference type="NCBI Taxonomy" id="265563"/>
    <lineage>
        <taxon>Eukaryota</taxon>
        <taxon>Sar</taxon>
        <taxon>Stramenopiles</taxon>
        <taxon>Ochrophyta</taxon>
        <taxon>Bacillariophyta</taxon>
        <taxon>Mediophyceae</taxon>
        <taxon>Biddulphiophycidae</taxon>
        <taxon>Eupodiscales</taxon>
        <taxon>Odontellaceae</taxon>
        <taxon>Odontella</taxon>
    </lineage>
</organism>
<evidence type="ECO:0008006" key="6">
    <source>
        <dbReference type="Google" id="ProtNLM"/>
    </source>
</evidence>
<dbReference type="GO" id="GO:0015297">
    <property type="term" value="F:antiporter activity"/>
    <property type="evidence" value="ECO:0007669"/>
    <property type="project" value="InterPro"/>
</dbReference>
<feature type="transmembrane region" description="Helical" evidence="4">
    <location>
        <begin position="622"/>
        <end position="642"/>
    </location>
</feature>
<feature type="region of interest" description="Disordered" evidence="3">
    <location>
        <begin position="409"/>
        <end position="437"/>
    </location>
</feature>
<dbReference type="GO" id="GO:0042910">
    <property type="term" value="F:xenobiotic transmembrane transporter activity"/>
    <property type="evidence" value="ECO:0007669"/>
    <property type="project" value="InterPro"/>
</dbReference>
<keyword evidence="4" id="KW-0812">Transmembrane</keyword>